<name>A0A345BS96_9CAUD</name>
<reference evidence="1 2" key="1">
    <citation type="submission" date="2018-07" db="EMBL/GenBank/DDBJ databases">
        <title>Characterization of a Novel Bacteriophage Infecting Escherichia coli O157:H7 for a Biocontrol Agent.</title>
        <authorList>
            <person name="Lee C."/>
            <person name="Choi I.Y."/>
            <person name="Park D.H."/>
            <person name="Park M.-K."/>
        </authorList>
    </citation>
    <scope>NUCLEOTIDE SEQUENCE [LARGE SCALE GENOMIC DNA]</scope>
</reference>
<keyword evidence="2" id="KW-1185">Reference proteome</keyword>
<protein>
    <submittedName>
        <fullName evidence="1">Uncharacterized protein</fullName>
    </submittedName>
</protein>
<dbReference type="Proteomes" id="UP000259557">
    <property type="component" value="Segment"/>
</dbReference>
<dbReference type="GeneID" id="65114966"/>
<organism evidence="1 2">
    <name type="scientific">Escherichia virus KFS-EC</name>
    <dbReference type="NCBI Taxonomy" id="2250214"/>
    <lineage>
        <taxon>Viruses</taxon>
        <taxon>Duplodnaviria</taxon>
        <taxon>Heunggongvirae</taxon>
        <taxon>Uroviricota</taxon>
        <taxon>Caudoviricetes</taxon>
        <taxon>Pantevenvirales</taxon>
        <taxon>Straboviridae</taxon>
        <taxon>Krischvirus</taxon>
        <taxon>Krischvirus kfsec</taxon>
    </lineage>
</organism>
<accession>A0A345BS96</accession>
<dbReference type="KEGG" id="vg:65114966"/>
<dbReference type="RefSeq" id="YP_010097303.1">
    <property type="nucleotide sequence ID" value="NC_055757.1"/>
</dbReference>
<dbReference type="EMBL" id="MH560358">
    <property type="protein sequence ID" value="AXF53317.1"/>
    <property type="molecule type" value="Genomic_DNA"/>
</dbReference>
<evidence type="ECO:0000313" key="1">
    <source>
        <dbReference type="EMBL" id="AXF53317.1"/>
    </source>
</evidence>
<evidence type="ECO:0000313" key="2">
    <source>
        <dbReference type="Proteomes" id="UP000259557"/>
    </source>
</evidence>
<sequence length="55" mass="6465">MIMRSIPEFDEVKVSYHGECVYMHFRWGNYGWGISGISEADCINSMIDHFTKRGY</sequence>
<proteinExistence type="predicted"/>